<dbReference type="InterPro" id="IPR036097">
    <property type="entry name" value="HisK_dim/P_sf"/>
</dbReference>
<dbReference type="GO" id="GO:0006355">
    <property type="term" value="P:regulation of DNA-templated transcription"/>
    <property type="evidence" value="ECO:0007669"/>
    <property type="project" value="InterPro"/>
</dbReference>
<dbReference type="InterPro" id="IPR001610">
    <property type="entry name" value="PAC"/>
</dbReference>
<dbReference type="Pfam" id="PF00989">
    <property type="entry name" value="PAS"/>
    <property type="match status" value="2"/>
</dbReference>
<gene>
    <name evidence="11" type="ORF">SAMN05216285_1381</name>
</gene>
<dbReference type="RefSeq" id="WP_049992020.1">
    <property type="nucleotide sequence ID" value="NZ_FOIS01000002.1"/>
</dbReference>
<dbReference type="InterPro" id="IPR013656">
    <property type="entry name" value="PAS_4"/>
</dbReference>
<dbReference type="PRINTS" id="PR00344">
    <property type="entry name" value="BCTRLSENSOR"/>
</dbReference>
<comment type="catalytic activity">
    <reaction evidence="1">
        <text>ATP + protein L-histidine = ADP + protein N-phospho-L-histidine.</text>
        <dbReference type="EC" id="2.7.13.3"/>
    </reaction>
</comment>
<dbReference type="STRING" id="1202768.SAMN05216285_1381"/>
<dbReference type="InterPro" id="IPR003594">
    <property type="entry name" value="HATPase_dom"/>
</dbReference>
<dbReference type="PROSITE" id="PS50113">
    <property type="entry name" value="PAC"/>
    <property type="match status" value="2"/>
</dbReference>
<feature type="region of interest" description="Disordered" evidence="7">
    <location>
        <begin position="147"/>
        <end position="175"/>
    </location>
</feature>
<dbReference type="OrthoDB" id="106630at2157"/>
<dbReference type="Gene3D" id="3.30.450.40">
    <property type="match status" value="1"/>
</dbReference>
<dbReference type="SUPFAM" id="SSF55785">
    <property type="entry name" value="PYP-like sensor domain (PAS domain)"/>
    <property type="match status" value="6"/>
</dbReference>
<evidence type="ECO:0000256" key="3">
    <source>
        <dbReference type="ARBA" id="ARBA00022553"/>
    </source>
</evidence>
<dbReference type="Gene3D" id="1.10.287.130">
    <property type="match status" value="1"/>
</dbReference>
<dbReference type="Pfam" id="PF13185">
    <property type="entry name" value="GAF_2"/>
    <property type="match status" value="1"/>
</dbReference>
<dbReference type="PROSITE" id="PS50109">
    <property type="entry name" value="HIS_KIN"/>
    <property type="match status" value="1"/>
</dbReference>
<feature type="domain" description="PAS" evidence="9">
    <location>
        <begin position="178"/>
        <end position="223"/>
    </location>
</feature>
<dbReference type="InterPro" id="IPR013767">
    <property type="entry name" value="PAS_fold"/>
</dbReference>
<dbReference type="PANTHER" id="PTHR43304:SF1">
    <property type="entry name" value="PAC DOMAIN-CONTAINING PROTEIN"/>
    <property type="match status" value="1"/>
</dbReference>
<keyword evidence="4" id="KW-0808">Transferase</keyword>
<keyword evidence="3" id="KW-0597">Phosphoprotein</keyword>
<dbReference type="SMART" id="SM00091">
    <property type="entry name" value="PAS"/>
    <property type="match status" value="6"/>
</dbReference>
<dbReference type="eggNOG" id="arCOG02358">
    <property type="taxonomic scope" value="Archaea"/>
</dbReference>
<dbReference type="InterPro" id="IPR004358">
    <property type="entry name" value="Sig_transdc_His_kin-like_C"/>
</dbReference>
<dbReference type="PROSITE" id="PS50112">
    <property type="entry name" value="PAS"/>
    <property type="match status" value="4"/>
</dbReference>
<keyword evidence="5" id="KW-0418">Kinase</keyword>
<evidence type="ECO:0000259" key="8">
    <source>
        <dbReference type="PROSITE" id="PS50109"/>
    </source>
</evidence>
<evidence type="ECO:0000256" key="5">
    <source>
        <dbReference type="ARBA" id="ARBA00022777"/>
    </source>
</evidence>
<evidence type="ECO:0000256" key="7">
    <source>
        <dbReference type="SAM" id="MobiDB-lite"/>
    </source>
</evidence>
<feature type="domain" description="PAS" evidence="9">
    <location>
        <begin position="21"/>
        <end position="83"/>
    </location>
</feature>
<dbReference type="SUPFAM" id="SSF55781">
    <property type="entry name" value="GAF domain-like"/>
    <property type="match status" value="1"/>
</dbReference>
<dbReference type="CDD" id="cd00130">
    <property type="entry name" value="PAS"/>
    <property type="match status" value="3"/>
</dbReference>
<evidence type="ECO:0000256" key="4">
    <source>
        <dbReference type="ARBA" id="ARBA00022679"/>
    </source>
</evidence>
<sequence>MTERPESTGPTPWRVGDERAARRWFRTLVDTVPGGVFQLDADDRVVAIDETLLEATGYDRETLRGEHVSALVGDGALEALAPDTSAGRGLAASDAETETHPDRVGALSIESTVRTANGTDRSCELRLERVPGPTADGRRGSIGIVRNLDVRESGPTTESESERAGGAEAEPEAVPTPSFESIAAVLEEADVGVFVLDDAFDVAWINDAAERYFGLDRTAVVGRDNRQVIEETIGERIAEPDRFADIVTATYEDNSGAERFECRVTSGDGRAERRLEHRSKPIESGPYAGGRVELYYDVTDQHHRAYQLRRLNEAVREWLTTGSREAVADQACRHLTDILDLEINGVFLHDPETDALEPVAWSEPAAALFDDIPTFGSDEGVAWRVFDSGEPVIYDDVTTAADVYNPDTPVRSEICLPIGDHGVVLIGSEERNAFDDGDRSLARIVASSLEATFDRLHHERTLERERTQTEALLQTAPVAISVENADGEPVSANRHAQSSLGLGDREPLGETELLAELDVVDADGDSLDPEDGPSARVRATGEPVYGEELAIEGLDGERTWFSITAVPVFGPDGGLERVISAGEDVTALKEHERRLERRKHELETELSEILGRVSDAFYALDDEWRFTHVNDRAAEIMQRSETELLGRSFWDVYEDDSDGRVRAAFHEAMETQEGVTVETDAASLDAWLEFTAYPSETGLSVYFRDVTERKERERALAKYEALVETIEDGIYALDADGRFTTVNRAYADLTGYDREELLGAHASLVVDEEAMELARELATDQTDVSTVETELRTNGGDRVPVETTVTTLSTPGGERERIGVVRDVTERRERQRRLEESEQRYRTLAENFPDGIVALFDDELRYTAAGGQLLDDLDVERDAVLGQTIHERYSDDLLSEIEPHFRAAIDGEERTFEVTHCDRELRAHTLPIRTGEAVSAGMLVVQDITERTEYQRRLEESNERLEQFAYAASHDLQEPLRMISSYLSLIESRYADDLDDDGEEFIEYAVDGADRMREMIDGLLAYSRIETQGEPFEPVDLDDIVADVREDLQFRIEETDAELTIDDLPRVEGDPSQFRQVFQNLLSNAIEYCGDDPPHVRVTAERQGRTWKLSVADEGIGIDPDQQDRIFEVFQRLHGREEYDGTGIGLALCRRIVERHDGEIRVDSEPGEGATFSFTLPAAD</sequence>
<dbReference type="InterPro" id="IPR000014">
    <property type="entry name" value="PAS"/>
</dbReference>
<dbReference type="InterPro" id="IPR000700">
    <property type="entry name" value="PAS-assoc_C"/>
</dbReference>
<accession>A0A1I0N754</accession>
<dbReference type="Gene3D" id="3.30.450.20">
    <property type="entry name" value="PAS domain"/>
    <property type="match status" value="6"/>
</dbReference>
<dbReference type="eggNOG" id="arCOG02334">
    <property type="taxonomic scope" value="Archaea"/>
</dbReference>
<evidence type="ECO:0000313" key="12">
    <source>
        <dbReference type="Proteomes" id="UP000183275"/>
    </source>
</evidence>
<dbReference type="NCBIfam" id="TIGR00229">
    <property type="entry name" value="sensory_box"/>
    <property type="match status" value="4"/>
</dbReference>
<dbReference type="EMBL" id="FOIS01000002">
    <property type="protein sequence ID" value="SEV96628.1"/>
    <property type="molecule type" value="Genomic_DNA"/>
</dbReference>
<dbReference type="InterPro" id="IPR005467">
    <property type="entry name" value="His_kinase_dom"/>
</dbReference>
<evidence type="ECO:0000313" key="11">
    <source>
        <dbReference type="EMBL" id="SEV96628.1"/>
    </source>
</evidence>
<dbReference type="Pfam" id="PF00512">
    <property type="entry name" value="HisKA"/>
    <property type="match status" value="1"/>
</dbReference>
<dbReference type="eggNOG" id="arCOG06796">
    <property type="taxonomic scope" value="Archaea"/>
</dbReference>
<dbReference type="InterPro" id="IPR003661">
    <property type="entry name" value="HisK_dim/P_dom"/>
</dbReference>
<evidence type="ECO:0000256" key="2">
    <source>
        <dbReference type="ARBA" id="ARBA00012438"/>
    </source>
</evidence>
<dbReference type="InterPro" id="IPR035965">
    <property type="entry name" value="PAS-like_dom_sf"/>
</dbReference>
<dbReference type="Proteomes" id="UP000183275">
    <property type="component" value="Unassembled WGS sequence"/>
</dbReference>
<evidence type="ECO:0000256" key="6">
    <source>
        <dbReference type="SAM" id="Coils"/>
    </source>
</evidence>
<evidence type="ECO:0000259" key="9">
    <source>
        <dbReference type="PROSITE" id="PS50112"/>
    </source>
</evidence>
<protein>
    <recommendedName>
        <fullName evidence="2">histidine kinase</fullName>
        <ecNumber evidence="2">2.7.13.3</ecNumber>
    </recommendedName>
</protein>
<dbReference type="Pfam" id="PF13426">
    <property type="entry name" value="PAS_9"/>
    <property type="match status" value="1"/>
</dbReference>
<dbReference type="Gene3D" id="3.30.565.10">
    <property type="entry name" value="Histidine kinase-like ATPase, C-terminal domain"/>
    <property type="match status" value="1"/>
</dbReference>
<feature type="domain" description="PAS" evidence="9">
    <location>
        <begin position="715"/>
        <end position="759"/>
    </location>
</feature>
<dbReference type="InterPro" id="IPR003018">
    <property type="entry name" value="GAF"/>
</dbReference>
<dbReference type="eggNOG" id="arCOG06712">
    <property type="taxonomic scope" value="Archaea"/>
</dbReference>
<keyword evidence="12" id="KW-1185">Reference proteome</keyword>
<reference evidence="12" key="1">
    <citation type="submission" date="2016-10" db="EMBL/GenBank/DDBJ databases">
        <authorList>
            <person name="Varghese N."/>
        </authorList>
    </citation>
    <scope>NUCLEOTIDE SEQUENCE [LARGE SCALE GENOMIC DNA]</scope>
    <source>
        <strain evidence="12">CGMCC 1.12284</strain>
    </source>
</reference>
<dbReference type="SMART" id="SM00388">
    <property type="entry name" value="HisKA"/>
    <property type="match status" value="1"/>
</dbReference>
<dbReference type="PANTHER" id="PTHR43304">
    <property type="entry name" value="PHYTOCHROME-LIKE PROTEIN CPH1"/>
    <property type="match status" value="1"/>
</dbReference>
<evidence type="ECO:0000259" key="10">
    <source>
        <dbReference type="PROSITE" id="PS50113"/>
    </source>
</evidence>
<dbReference type="CDD" id="cd00082">
    <property type="entry name" value="HisKA"/>
    <property type="match status" value="1"/>
</dbReference>
<feature type="domain" description="PAS" evidence="9">
    <location>
        <begin position="602"/>
        <end position="672"/>
    </location>
</feature>
<feature type="domain" description="PAC" evidence="10">
    <location>
        <begin position="785"/>
        <end position="836"/>
    </location>
</feature>
<dbReference type="EC" id="2.7.13.3" evidence="2"/>
<dbReference type="SUPFAM" id="SSF55874">
    <property type="entry name" value="ATPase domain of HSP90 chaperone/DNA topoisomerase II/histidine kinase"/>
    <property type="match status" value="1"/>
</dbReference>
<dbReference type="InterPro" id="IPR052162">
    <property type="entry name" value="Sensor_kinase/Photoreceptor"/>
</dbReference>
<dbReference type="FunFam" id="3.30.565.10:FF:000006">
    <property type="entry name" value="Sensor histidine kinase WalK"/>
    <property type="match status" value="1"/>
</dbReference>
<dbReference type="eggNOG" id="arCOG02352">
    <property type="taxonomic scope" value="Archaea"/>
</dbReference>
<dbReference type="SUPFAM" id="SSF47384">
    <property type="entry name" value="Homodimeric domain of signal transducing histidine kinase"/>
    <property type="match status" value="1"/>
</dbReference>
<proteinExistence type="predicted"/>
<evidence type="ECO:0000256" key="1">
    <source>
        <dbReference type="ARBA" id="ARBA00000085"/>
    </source>
</evidence>
<feature type="domain" description="Histidine kinase" evidence="8">
    <location>
        <begin position="967"/>
        <end position="1180"/>
    </location>
</feature>
<dbReference type="AlphaFoldDB" id="A0A1I0N754"/>
<feature type="coiled-coil region" evidence="6">
    <location>
        <begin position="585"/>
        <end position="612"/>
    </location>
</feature>
<dbReference type="Pfam" id="PF02518">
    <property type="entry name" value="HATPase_c"/>
    <property type="match status" value="1"/>
</dbReference>
<organism evidence="11 12">
    <name type="scientific">Natrinema salifodinae</name>
    <dbReference type="NCBI Taxonomy" id="1202768"/>
    <lineage>
        <taxon>Archaea</taxon>
        <taxon>Methanobacteriati</taxon>
        <taxon>Methanobacteriota</taxon>
        <taxon>Stenosarchaea group</taxon>
        <taxon>Halobacteria</taxon>
        <taxon>Halobacteriales</taxon>
        <taxon>Natrialbaceae</taxon>
        <taxon>Natrinema</taxon>
    </lineage>
</organism>
<dbReference type="SMART" id="SM00387">
    <property type="entry name" value="HATPase_c"/>
    <property type="match status" value="1"/>
</dbReference>
<dbReference type="InterPro" id="IPR036890">
    <property type="entry name" value="HATPase_C_sf"/>
</dbReference>
<keyword evidence="6" id="KW-0175">Coiled coil</keyword>
<dbReference type="Pfam" id="PF08448">
    <property type="entry name" value="PAS_4"/>
    <property type="match status" value="3"/>
</dbReference>
<name>A0A1I0N754_9EURY</name>
<feature type="domain" description="PAC" evidence="10">
    <location>
        <begin position="545"/>
        <end position="597"/>
    </location>
</feature>
<dbReference type="GO" id="GO:0000155">
    <property type="term" value="F:phosphorelay sensor kinase activity"/>
    <property type="evidence" value="ECO:0007669"/>
    <property type="project" value="InterPro"/>
</dbReference>
<dbReference type="InterPro" id="IPR029016">
    <property type="entry name" value="GAF-like_dom_sf"/>
</dbReference>
<dbReference type="eggNOG" id="arCOG02348">
    <property type="taxonomic scope" value="Archaea"/>
</dbReference>
<dbReference type="SMART" id="SM00086">
    <property type="entry name" value="PAC"/>
    <property type="match status" value="3"/>
</dbReference>